<proteinExistence type="predicted"/>
<keyword evidence="3" id="KW-1185">Reference proteome</keyword>
<feature type="compositionally biased region" description="Basic and acidic residues" evidence="1">
    <location>
        <begin position="1"/>
        <end position="35"/>
    </location>
</feature>
<protein>
    <submittedName>
        <fullName evidence="2">Gas vesicle protein GvpO</fullName>
    </submittedName>
</protein>
<dbReference type="Proteomes" id="UP001595993">
    <property type="component" value="Unassembled WGS sequence"/>
</dbReference>
<feature type="region of interest" description="Disordered" evidence="1">
    <location>
        <begin position="1"/>
        <end position="146"/>
    </location>
</feature>
<feature type="compositionally biased region" description="Basic and acidic residues" evidence="1">
    <location>
        <begin position="48"/>
        <end position="105"/>
    </location>
</feature>
<evidence type="ECO:0000256" key="1">
    <source>
        <dbReference type="SAM" id="MobiDB-lite"/>
    </source>
</evidence>
<dbReference type="EMBL" id="JBHSFE010000004">
    <property type="protein sequence ID" value="MFC4606831.1"/>
    <property type="molecule type" value="Genomic_DNA"/>
</dbReference>
<dbReference type="RefSeq" id="WP_381191372.1">
    <property type="nucleotide sequence ID" value="NZ_JBHSFE010000004.1"/>
</dbReference>
<dbReference type="Pfam" id="PF05800">
    <property type="entry name" value="GvpO"/>
    <property type="match status" value="1"/>
</dbReference>
<gene>
    <name evidence="2" type="primary">gvpO</name>
    <name evidence="2" type="ORF">ACFO9E_03165</name>
</gene>
<sequence length="199" mass="23063">MPRTERERGAPEAEPRRRSGERESPDRHSTRDATSRRSRPNGDEGEADEPRRLRRGSEPDERRRRGGDSEADESRRRRGDSEPDERRHRRGDSEADESRRLRGDSEPASSRRRPAITARKAAQYAARHVQDFTGEPPEGVTSLESTEDGWRVGIEVVETHRIPDSTDILAVYRVEVDEEGELVSYRRDRRYYRGRADEQ</sequence>
<evidence type="ECO:0000313" key="3">
    <source>
        <dbReference type="Proteomes" id="UP001595993"/>
    </source>
</evidence>
<dbReference type="InterPro" id="IPR008634">
    <property type="entry name" value="Gas-vesicle_GvpO"/>
</dbReference>
<organism evidence="2 3">
    <name type="scientific">Streptomyces maoxianensis</name>
    <dbReference type="NCBI Taxonomy" id="1459942"/>
    <lineage>
        <taxon>Bacteria</taxon>
        <taxon>Bacillati</taxon>
        <taxon>Actinomycetota</taxon>
        <taxon>Actinomycetes</taxon>
        <taxon>Kitasatosporales</taxon>
        <taxon>Streptomycetaceae</taxon>
        <taxon>Streptomyces</taxon>
    </lineage>
</organism>
<accession>A0ABV9FXS9</accession>
<comment type="caution">
    <text evidence="2">The sequence shown here is derived from an EMBL/GenBank/DDBJ whole genome shotgun (WGS) entry which is preliminary data.</text>
</comment>
<name>A0ABV9FXS9_9ACTN</name>
<evidence type="ECO:0000313" key="2">
    <source>
        <dbReference type="EMBL" id="MFC4606831.1"/>
    </source>
</evidence>
<reference evidence="3" key="1">
    <citation type="journal article" date="2019" name="Int. J. Syst. Evol. Microbiol.">
        <title>The Global Catalogue of Microorganisms (GCM) 10K type strain sequencing project: providing services to taxonomists for standard genome sequencing and annotation.</title>
        <authorList>
            <consortium name="The Broad Institute Genomics Platform"/>
            <consortium name="The Broad Institute Genome Sequencing Center for Infectious Disease"/>
            <person name="Wu L."/>
            <person name="Ma J."/>
        </authorList>
    </citation>
    <scope>NUCLEOTIDE SEQUENCE [LARGE SCALE GENOMIC DNA]</scope>
    <source>
        <strain evidence="3">CGMCC 4.7139</strain>
    </source>
</reference>